<keyword evidence="2" id="KW-1185">Reference proteome</keyword>
<dbReference type="KEGG" id="shs:STEHIDRAFT_163739"/>
<sequence length="264" mass="30649">MEVRYSGYVYVDQATNILCANTTYAPILPPSEDSTIYVDGYWGRKDTSLYPQRFDHHAPWLLYIPISHEVLRRPLLPENRRNLWTAGMLRSGMKSTPLMSPLESILGPLREKRNSMKQTVPKYFRLVLERRTPLNRDVCDSDLPSFVLEREFQFFNRLVAGVYGWEQFMLVMRAHKRAMVELNAFLFWAQDVESYPKPVCDHCKRSLRGSIFSMVDSDVFLAFAHMTAPVYLISTDIRKSHFCYIEAHLPIWNLAELIAGACLS</sequence>
<dbReference type="GeneID" id="18802427"/>
<evidence type="ECO:0000313" key="2">
    <source>
        <dbReference type="Proteomes" id="UP000053927"/>
    </source>
</evidence>
<gene>
    <name evidence="1" type="ORF">STEHIDRAFT_163739</name>
</gene>
<dbReference type="EMBL" id="JH687405">
    <property type="protein sequence ID" value="EIM79380.1"/>
    <property type="molecule type" value="Genomic_DNA"/>
</dbReference>
<reference evidence="2" key="1">
    <citation type="journal article" date="2012" name="Science">
        <title>The Paleozoic origin of enzymatic lignin decomposition reconstructed from 31 fungal genomes.</title>
        <authorList>
            <person name="Floudas D."/>
            <person name="Binder M."/>
            <person name="Riley R."/>
            <person name="Barry K."/>
            <person name="Blanchette R.A."/>
            <person name="Henrissat B."/>
            <person name="Martinez A.T."/>
            <person name="Otillar R."/>
            <person name="Spatafora J.W."/>
            <person name="Yadav J.S."/>
            <person name="Aerts A."/>
            <person name="Benoit I."/>
            <person name="Boyd A."/>
            <person name="Carlson A."/>
            <person name="Copeland A."/>
            <person name="Coutinho P.M."/>
            <person name="de Vries R.P."/>
            <person name="Ferreira P."/>
            <person name="Findley K."/>
            <person name="Foster B."/>
            <person name="Gaskell J."/>
            <person name="Glotzer D."/>
            <person name="Gorecki P."/>
            <person name="Heitman J."/>
            <person name="Hesse C."/>
            <person name="Hori C."/>
            <person name="Igarashi K."/>
            <person name="Jurgens J.A."/>
            <person name="Kallen N."/>
            <person name="Kersten P."/>
            <person name="Kohler A."/>
            <person name="Kuees U."/>
            <person name="Kumar T.K.A."/>
            <person name="Kuo A."/>
            <person name="LaButti K."/>
            <person name="Larrondo L.F."/>
            <person name="Lindquist E."/>
            <person name="Ling A."/>
            <person name="Lombard V."/>
            <person name="Lucas S."/>
            <person name="Lundell T."/>
            <person name="Martin R."/>
            <person name="McLaughlin D.J."/>
            <person name="Morgenstern I."/>
            <person name="Morin E."/>
            <person name="Murat C."/>
            <person name="Nagy L.G."/>
            <person name="Nolan M."/>
            <person name="Ohm R.A."/>
            <person name="Patyshakuliyeva A."/>
            <person name="Rokas A."/>
            <person name="Ruiz-Duenas F.J."/>
            <person name="Sabat G."/>
            <person name="Salamov A."/>
            <person name="Samejima M."/>
            <person name="Schmutz J."/>
            <person name="Slot J.C."/>
            <person name="St John F."/>
            <person name="Stenlid J."/>
            <person name="Sun H."/>
            <person name="Sun S."/>
            <person name="Syed K."/>
            <person name="Tsang A."/>
            <person name="Wiebenga A."/>
            <person name="Young D."/>
            <person name="Pisabarro A."/>
            <person name="Eastwood D.C."/>
            <person name="Martin F."/>
            <person name="Cullen D."/>
            <person name="Grigoriev I.V."/>
            <person name="Hibbett D.S."/>
        </authorList>
    </citation>
    <scope>NUCLEOTIDE SEQUENCE [LARGE SCALE GENOMIC DNA]</scope>
    <source>
        <strain evidence="2">FP-91666</strain>
    </source>
</reference>
<protein>
    <submittedName>
        <fullName evidence="1">Uncharacterized protein</fullName>
    </submittedName>
</protein>
<name>R7RX02_STEHR</name>
<dbReference type="RefSeq" id="XP_007311515.1">
    <property type="nucleotide sequence ID" value="XM_007311453.1"/>
</dbReference>
<dbReference type="Proteomes" id="UP000053927">
    <property type="component" value="Unassembled WGS sequence"/>
</dbReference>
<dbReference type="OrthoDB" id="2953846at2759"/>
<dbReference type="AlphaFoldDB" id="R7RX02"/>
<accession>R7RX02</accession>
<organism evidence="1 2">
    <name type="scientific">Stereum hirsutum (strain FP-91666)</name>
    <name type="common">White-rot fungus</name>
    <dbReference type="NCBI Taxonomy" id="721885"/>
    <lineage>
        <taxon>Eukaryota</taxon>
        <taxon>Fungi</taxon>
        <taxon>Dikarya</taxon>
        <taxon>Basidiomycota</taxon>
        <taxon>Agaricomycotina</taxon>
        <taxon>Agaricomycetes</taxon>
        <taxon>Russulales</taxon>
        <taxon>Stereaceae</taxon>
        <taxon>Stereum</taxon>
    </lineage>
</organism>
<evidence type="ECO:0000313" key="1">
    <source>
        <dbReference type="EMBL" id="EIM79380.1"/>
    </source>
</evidence>
<proteinExistence type="predicted"/>